<evidence type="ECO:0000256" key="1">
    <source>
        <dbReference type="SAM" id="MobiDB-lite"/>
    </source>
</evidence>
<dbReference type="RefSeq" id="WP_157802516.1">
    <property type="nucleotide sequence ID" value="NZ_BOOX01000010.1"/>
</dbReference>
<feature type="transmembrane region" description="Helical" evidence="2">
    <location>
        <begin position="50"/>
        <end position="72"/>
    </location>
</feature>
<evidence type="ECO:0008006" key="5">
    <source>
        <dbReference type="Google" id="ProtNLM"/>
    </source>
</evidence>
<accession>A0A2M9D0Z1</accession>
<sequence length="382" mass="40508">MPPDPGAARLPDRPPSDARETGARRWRDGWVGRAARAADRLWARHPRWSMAFKGAFAAALAWFVALLLPAPISDFAYYAPLGAVVATNRTVVGSAVSGLQAAGAVVAGAVIARLADLVLAPGAIAIAVVVGAAILLAGWRGWGMLGDWVVTSSLIVLIIGNTDKLGFVGAYAGLVALGAAIGALVNALAPPLLIVPSAIELDRLRDRLADQLDAVVDGLRASTPPADDEWEERRREIRPVLARATAAVEESREAARGNVRARRRSGEVHRLLVRAEALRVTAEMVEDVSRLVMRWESDGRDELAFGASVRPDVADALATYADVLRSDPGRAAEVRDVADHLRTVVRGARDESEEDFFVAGTLVLALRRGADALATLEDDAAG</sequence>
<dbReference type="Proteomes" id="UP000231693">
    <property type="component" value="Unassembled WGS sequence"/>
</dbReference>
<organism evidence="3 4">
    <name type="scientific">Sediminihabitans luteus</name>
    <dbReference type="NCBI Taxonomy" id="1138585"/>
    <lineage>
        <taxon>Bacteria</taxon>
        <taxon>Bacillati</taxon>
        <taxon>Actinomycetota</taxon>
        <taxon>Actinomycetes</taxon>
        <taxon>Micrococcales</taxon>
        <taxon>Cellulomonadaceae</taxon>
        <taxon>Sediminihabitans</taxon>
    </lineage>
</organism>
<evidence type="ECO:0000256" key="2">
    <source>
        <dbReference type="SAM" id="Phobius"/>
    </source>
</evidence>
<evidence type="ECO:0000313" key="4">
    <source>
        <dbReference type="Proteomes" id="UP000231693"/>
    </source>
</evidence>
<keyword evidence="2" id="KW-0812">Transmembrane</keyword>
<keyword evidence="2" id="KW-1133">Transmembrane helix</keyword>
<proteinExistence type="predicted"/>
<feature type="transmembrane region" description="Helical" evidence="2">
    <location>
        <begin position="142"/>
        <end position="160"/>
    </location>
</feature>
<dbReference type="AlphaFoldDB" id="A0A2M9D0Z1"/>
<reference evidence="3 4" key="1">
    <citation type="submission" date="2017-11" db="EMBL/GenBank/DDBJ databases">
        <title>Genomic Encyclopedia of Archaeal and Bacterial Type Strains, Phase II (KMG-II): From Individual Species to Whole Genera.</title>
        <authorList>
            <person name="Goeker M."/>
        </authorList>
    </citation>
    <scope>NUCLEOTIDE SEQUENCE [LARGE SCALE GENOMIC DNA]</scope>
    <source>
        <strain evidence="3 4">DSM 25478</strain>
    </source>
</reference>
<keyword evidence="2" id="KW-0472">Membrane</keyword>
<gene>
    <name evidence="3" type="ORF">CLV28_1092</name>
</gene>
<feature type="transmembrane region" description="Helical" evidence="2">
    <location>
        <begin position="118"/>
        <end position="136"/>
    </location>
</feature>
<keyword evidence="4" id="KW-1185">Reference proteome</keyword>
<name>A0A2M9D0Z1_9CELL</name>
<feature type="region of interest" description="Disordered" evidence="1">
    <location>
        <begin position="1"/>
        <end position="23"/>
    </location>
</feature>
<feature type="transmembrane region" description="Helical" evidence="2">
    <location>
        <begin position="92"/>
        <end position="111"/>
    </location>
</feature>
<dbReference type="OrthoDB" id="3579456at2"/>
<feature type="compositionally biased region" description="Basic and acidic residues" evidence="1">
    <location>
        <begin position="10"/>
        <end position="23"/>
    </location>
</feature>
<evidence type="ECO:0000313" key="3">
    <source>
        <dbReference type="EMBL" id="PJJ77866.1"/>
    </source>
</evidence>
<protein>
    <recommendedName>
        <fullName evidence="5">Aromatic acid exporter family member 1</fullName>
    </recommendedName>
</protein>
<dbReference type="EMBL" id="PGFE01000001">
    <property type="protein sequence ID" value="PJJ77866.1"/>
    <property type="molecule type" value="Genomic_DNA"/>
</dbReference>
<comment type="caution">
    <text evidence="3">The sequence shown here is derived from an EMBL/GenBank/DDBJ whole genome shotgun (WGS) entry which is preliminary data.</text>
</comment>
<feature type="transmembrane region" description="Helical" evidence="2">
    <location>
        <begin position="167"/>
        <end position="189"/>
    </location>
</feature>